<dbReference type="Proteomes" id="UP001295684">
    <property type="component" value="Unassembled WGS sequence"/>
</dbReference>
<protein>
    <submittedName>
        <fullName evidence="1">Uncharacterized protein</fullName>
    </submittedName>
</protein>
<sequence>MKKIGCNKRRFRGVEERQNLNKRLAKDQTLDTTHPMPNLCKKTLDYSWMQKRRVLWVSPPPSSRYKKRSAKASLAMYATKKHKTSRRQICSPVSLKIQNLNLTSLDPKKISGKLKITRKMRKTPLEKIRNRIKSLSPTLKRATQIALGSSTEERKRCKKKDKVKPYNNWTSDKTILFEENMKNVYGYVFNKFGAFHSEITDLKSSSGICKSPYILNQKLEELKCSKEKIWGKDKLSRVFNDNVLANSQFKKQPS</sequence>
<reference evidence="1" key="1">
    <citation type="submission" date="2023-07" db="EMBL/GenBank/DDBJ databases">
        <authorList>
            <consortium name="AG Swart"/>
            <person name="Singh M."/>
            <person name="Singh A."/>
            <person name="Seah K."/>
            <person name="Emmerich C."/>
        </authorList>
    </citation>
    <scope>NUCLEOTIDE SEQUENCE</scope>
    <source>
        <strain evidence="1">DP1</strain>
    </source>
</reference>
<evidence type="ECO:0000313" key="2">
    <source>
        <dbReference type="Proteomes" id="UP001295684"/>
    </source>
</evidence>
<evidence type="ECO:0000313" key="1">
    <source>
        <dbReference type="EMBL" id="CAI2360340.1"/>
    </source>
</evidence>
<dbReference type="EMBL" id="CAMPGE010001548">
    <property type="protein sequence ID" value="CAI2360340.1"/>
    <property type="molecule type" value="Genomic_DNA"/>
</dbReference>
<accession>A0AAD1U1N6</accession>
<comment type="caution">
    <text evidence="1">The sequence shown here is derived from an EMBL/GenBank/DDBJ whole genome shotgun (WGS) entry which is preliminary data.</text>
</comment>
<gene>
    <name evidence="1" type="ORF">ECRASSUSDP1_LOCUS1641</name>
</gene>
<organism evidence="1 2">
    <name type="scientific">Euplotes crassus</name>
    <dbReference type="NCBI Taxonomy" id="5936"/>
    <lineage>
        <taxon>Eukaryota</taxon>
        <taxon>Sar</taxon>
        <taxon>Alveolata</taxon>
        <taxon>Ciliophora</taxon>
        <taxon>Intramacronucleata</taxon>
        <taxon>Spirotrichea</taxon>
        <taxon>Hypotrichia</taxon>
        <taxon>Euplotida</taxon>
        <taxon>Euplotidae</taxon>
        <taxon>Moneuplotes</taxon>
    </lineage>
</organism>
<dbReference type="AlphaFoldDB" id="A0AAD1U1N6"/>
<proteinExistence type="predicted"/>
<keyword evidence="2" id="KW-1185">Reference proteome</keyword>
<name>A0AAD1U1N6_EUPCR</name>